<evidence type="ECO:0000256" key="1">
    <source>
        <dbReference type="SAM" id="MobiDB-lite"/>
    </source>
</evidence>
<evidence type="ECO:0000313" key="2">
    <source>
        <dbReference type="EMBL" id="JAT86041.1"/>
    </source>
</evidence>
<gene>
    <name evidence="2" type="ORF">g.5818</name>
</gene>
<feature type="non-terminal residue" evidence="2">
    <location>
        <position position="281"/>
    </location>
</feature>
<feature type="compositionally biased region" description="Basic residues" evidence="1">
    <location>
        <begin position="223"/>
        <end position="233"/>
    </location>
</feature>
<feature type="region of interest" description="Disordered" evidence="1">
    <location>
        <begin position="166"/>
        <end position="237"/>
    </location>
</feature>
<dbReference type="AlphaFoldDB" id="A0A1E1WGP9"/>
<organism evidence="2">
    <name type="scientific">Pectinophora gossypiella</name>
    <name type="common">Cotton pink bollworm</name>
    <name type="synonym">Depressaria gossypiella</name>
    <dbReference type="NCBI Taxonomy" id="13191"/>
    <lineage>
        <taxon>Eukaryota</taxon>
        <taxon>Metazoa</taxon>
        <taxon>Ecdysozoa</taxon>
        <taxon>Arthropoda</taxon>
        <taxon>Hexapoda</taxon>
        <taxon>Insecta</taxon>
        <taxon>Pterygota</taxon>
        <taxon>Neoptera</taxon>
        <taxon>Endopterygota</taxon>
        <taxon>Lepidoptera</taxon>
        <taxon>Glossata</taxon>
        <taxon>Ditrysia</taxon>
        <taxon>Gelechioidea</taxon>
        <taxon>Gelechiidae</taxon>
        <taxon>Apatetrinae</taxon>
        <taxon>Pectinophora</taxon>
    </lineage>
</organism>
<proteinExistence type="predicted"/>
<accession>A0A1E1WGP9</accession>
<name>A0A1E1WGP9_PECGO</name>
<dbReference type="EMBL" id="GDQN01005013">
    <property type="protein sequence ID" value="JAT86041.1"/>
    <property type="molecule type" value="Transcribed_RNA"/>
</dbReference>
<sequence length="281" mass="31489">KEFYKKLCEECIKMHSFIFLLCLAVTVCVITANPLLQALAQTCPICHNQPYSLSPASNIPPYAQMLMTQNSPAPQTCRNPSPYNPCQKPLSNPNDQLTPALVKKILSNPALKSILDPNSKLLNENGAEVPRNAPCGNGAPNIVNNYFIVPPEFFLEDAKCSNKDDRRVANDKRVKNRGNDVRKRAKEEVTNRPAQRSTVPAGKRNHKRVKDVEANRNNGGVERRRKTRRRPSKNRTADVKVKVLNENSTTVAANQIELPQLKVEEQIKDVVPPENKLKVIN</sequence>
<reference evidence="2" key="1">
    <citation type="submission" date="2015-09" db="EMBL/GenBank/DDBJ databases">
        <title>De novo assembly of Pectinophora gossypiella (Pink Bollworm) gut transcriptome.</title>
        <authorList>
            <person name="Tassone E.E."/>
        </authorList>
    </citation>
    <scope>NUCLEOTIDE SEQUENCE</scope>
</reference>
<feature type="compositionally biased region" description="Basic and acidic residues" evidence="1">
    <location>
        <begin position="166"/>
        <end position="190"/>
    </location>
</feature>
<protein>
    <submittedName>
        <fullName evidence="2">Uncharacterized protein</fullName>
    </submittedName>
</protein>
<feature type="non-terminal residue" evidence="2">
    <location>
        <position position="1"/>
    </location>
</feature>